<evidence type="ECO:0000313" key="3">
    <source>
        <dbReference type="Proteomes" id="UP000317257"/>
    </source>
</evidence>
<evidence type="ECO:0000313" key="2">
    <source>
        <dbReference type="EMBL" id="TWU71527.1"/>
    </source>
</evidence>
<gene>
    <name evidence="2" type="ORF">ED733_000136</name>
</gene>
<protein>
    <submittedName>
        <fullName evidence="2">Uncharacterized protein</fullName>
    </submittedName>
</protein>
<feature type="region of interest" description="Disordered" evidence="1">
    <location>
        <begin position="111"/>
        <end position="152"/>
    </location>
</feature>
<proteinExistence type="predicted"/>
<accession>A0A5C6G2N8</accession>
<name>A0A5C6G2N8_METRR</name>
<feature type="compositionally biased region" description="Polar residues" evidence="1">
    <location>
        <begin position="137"/>
        <end position="152"/>
    </location>
</feature>
<reference evidence="3" key="1">
    <citation type="submission" date="2018-12" db="EMBL/GenBank/DDBJ databases">
        <title>The complete genome of Metarhizium rileyi, a key fungal pathogen of Lepidoptera.</title>
        <authorList>
            <person name="Binneck E."/>
            <person name="Lastra C.C.L."/>
            <person name="Sosa-Gomez D.R."/>
        </authorList>
    </citation>
    <scope>NUCLEOTIDE SEQUENCE [LARGE SCALE GENOMIC DNA]</scope>
    <source>
        <strain evidence="3">Cep018-CH2</strain>
    </source>
</reference>
<sequence length="345" mass="38678">MTAQSQYVLDSIRFHLQGTGAQTNAPTGFDEALSDVCRSKDCPERKLLEQSVHAWVSLLSDQSARASFNSLPTEDRTLLLEGLKNLPPSAATEERVRKIFARKQRQALLKEAGLERLADHDHTDARKRKRNCEGQPEQANSSASPENEEVSVSLTADSGQFVQGNTAECAPVHLQTQIDLSWSGSSYERTKPSARNLRYIFEPRMRDRIIQEDGQASVTIYYAPDLTKCSLRIEVRRNSIHYLVVRLFGCNLIETSMGWVLEIEQGPDVELRGEGGSFKFSRTSVDAIELFIGKRIRELVDYGEESTRLLSLTVWGGGKSDGLIEIQAHADRLDPIALTLWPFLQ</sequence>
<comment type="caution">
    <text evidence="2">The sequence shown here is derived from an EMBL/GenBank/DDBJ whole genome shotgun (WGS) entry which is preliminary data.</text>
</comment>
<dbReference type="EMBL" id="SBHS01000042">
    <property type="protein sequence ID" value="TWU71527.1"/>
    <property type="molecule type" value="Genomic_DNA"/>
</dbReference>
<dbReference type="AlphaFoldDB" id="A0A5C6G2N8"/>
<feature type="compositionally biased region" description="Basic and acidic residues" evidence="1">
    <location>
        <begin position="112"/>
        <end position="124"/>
    </location>
</feature>
<dbReference type="Proteomes" id="UP000317257">
    <property type="component" value="Unassembled WGS sequence"/>
</dbReference>
<organism evidence="2 3">
    <name type="scientific">Metarhizium rileyi (strain RCEF 4871)</name>
    <name type="common">Nomuraea rileyi</name>
    <dbReference type="NCBI Taxonomy" id="1649241"/>
    <lineage>
        <taxon>Eukaryota</taxon>
        <taxon>Fungi</taxon>
        <taxon>Dikarya</taxon>
        <taxon>Ascomycota</taxon>
        <taxon>Pezizomycotina</taxon>
        <taxon>Sordariomycetes</taxon>
        <taxon>Hypocreomycetidae</taxon>
        <taxon>Hypocreales</taxon>
        <taxon>Clavicipitaceae</taxon>
        <taxon>Metarhizium</taxon>
    </lineage>
</organism>
<evidence type="ECO:0000256" key="1">
    <source>
        <dbReference type="SAM" id="MobiDB-lite"/>
    </source>
</evidence>